<dbReference type="AlphaFoldDB" id="A0A0F9LYU8"/>
<accession>A0A0F9LYU8</accession>
<sequence>MTRQLKEYKLSDPVRKYFEKQGYKVYVEIPIAGACIDMVARKGNFLIAIELKMSLTKQLIHRCYTNNLDCNLSYAAVPTETSNKNKALCKRYGIGIIKITHEVNIILEANKTHEPFKPHHDRMLKYCSGVPWEGVGGLPQLKGIGPAIECAKRVKEYLISHPAAKWREIFDNVNNHYYNYKSMQSALREKI</sequence>
<gene>
    <name evidence="1" type="ORF">LCGC14_1220320</name>
</gene>
<dbReference type="SUPFAM" id="SSF52980">
    <property type="entry name" value="Restriction endonuclease-like"/>
    <property type="match status" value="1"/>
</dbReference>
<protein>
    <submittedName>
        <fullName evidence="1">Uncharacterized protein</fullName>
    </submittedName>
</protein>
<dbReference type="InterPro" id="IPR011335">
    <property type="entry name" value="Restrct_endonuc-II-like"/>
</dbReference>
<organism evidence="1">
    <name type="scientific">marine sediment metagenome</name>
    <dbReference type="NCBI Taxonomy" id="412755"/>
    <lineage>
        <taxon>unclassified sequences</taxon>
        <taxon>metagenomes</taxon>
        <taxon>ecological metagenomes</taxon>
    </lineage>
</organism>
<reference evidence="1" key="1">
    <citation type="journal article" date="2015" name="Nature">
        <title>Complex archaea that bridge the gap between prokaryotes and eukaryotes.</title>
        <authorList>
            <person name="Spang A."/>
            <person name="Saw J.H."/>
            <person name="Jorgensen S.L."/>
            <person name="Zaremba-Niedzwiedzka K."/>
            <person name="Martijn J."/>
            <person name="Lind A.E."/>
            <person name="van Eijk R."/>
            <person name="Schleper C."/>
            <person name="Guy L."/>
            <person name="Ettema T.J."/>
        </authorList>
    </citation>
    <scope>NUCLEOTIDE SEQUENCE</scope>
</reference>
<proteinExistence type="predicted"/>
<evidence type="ECO:0000313" key="1">
    <source>
        <dbReference type="EMBL" id="KKM92251.1"/>
    </source>
</evidence>
<name>A0A0F9LYU8_9ZZZZ</name>
<comment type="caution">
    <text evidence="1">The sequence shown here is derived from an EMBL/GenBank/DDBJ whole genome shotgun (WGS) entry which is preliminary data.</text>
</comment>
<dbReference type="EMBL" id="LAZR01006417">
    <property type="protein sequence ID" value="KKM92251.1"/>
    <property type="molecule type" value="Genomic_DNA"/>
</dbReference>